<evidence type="ECO:0000313" key="2">
    <source>
        <dbReference type="Proteomes" id="UP001519363"/>
    </source>
</evidence>
<evidence type="ECO:0000313" key="1">
    <source>
        <dbReference type="EMBL" id="MBP2477652.1"/>
    </source>
</evidence>
<sequence>MGWQGPLSADWPVPPWQPQRPRSFTSALRALCGVEVVSPRPLPGIGAGYQPRELLVLAAAVHDDPANPLSFLAGRRGVMAPVWQSLQAALDHLATFPETFSLRDVPEVEAGPAALGWPLVCSLVDVHGSAAVRAWVESVWL</sequence>
<reference evidence="1 2" key="1">
    <citation type="submission" date="2021-03" db="EMBL/GenBank/DDBJ databases">
        <title>Sequencing the genomes of 1000 actinobacteria strains.</title>
        <authorList>
            <person name="Klenk H.-P."/>
        </authorList>
    </citation>
    <scope>NUCLEOTIDE SEQUENCE [LARGE SCALE GENOMIC DNA]</scope>
    <source>
        <strain evidence="1 2">DSM 44580</strain>
    </source>
</reference>
<dbReference type="Proteomes" id="UP001519363">
    <property type="component" value="Unassembled WGS sequence"/>
</dbReference>
<keyword evidence="2" id="KW-1185">Reference proteome</keyword>
<gene>
    <name evidence="1" type="ORF">JOF53_006524</name>
</gene>
<dbReference type="RefSeq" id="WP_086789474.1">
    <property type="nucleotide sequence ID" value="NZ_JAGIOO010000001.1"/>
</dbReference>
<comment type="caution">
    <text evidence="1">The sequence shown here is derived from an EMBL/GenBank/DDBJ whole genome shotgun (WGS) entry which is preliminary data.</text>
</comment>
<organism evidence="1 2">
    <name type="scientific">Crossiella equi</name>
    <dbReference type="NCBI Taxonomy" id="130796"/>
    <lineage>
        <taxon>Bacteria</taxon>
        <taxon>Bacillati</taxon>
        <taxon>Actinomycetota</taxon>
        <taxon>Actinomycetes</taxon>
        <taxon>Pseudonocardiales</taxon>
        <taxon>Pseudonocardiaceae</taxon>
        <taxon>Crossiella</taxon>
    </lineage>
</organism>
<proteinExistence type="predicted"/>
<name>A0ABS5AM55_9PSEU</name>
<accession>A0ABS5AM55</accession>
<protein>
    <submittedName>
        <fullName evidence="1">Uncharacterized protein</fullName>
    </submittedName>
</protein>
<dbReference type="EMBL" id="JAGIOO010000001">
    <property type="protein sequence ID" value="MBP2477652.1"/>
    <property type="molecule type" value="Genomic_DNA"/>
</dbReference>